<feature type="coiled-coil region" evidence="1">
    <location>
        <begin position="300"/>
        <end position="327"/>
    </location>
</feature>
<evidence type="ECO:0000256" key="2">
    <source>
        <dbReference type="SAM" id="Phobius"/>
    </source>
</evidence>
<dbReference type="EMBL" id="JBFRYC010000026">
    <property type="protein sequence ID" value="MEX1663728.1"/>
    <property type="molecule type" value="Genomic_DNA"/>
</dbReference>
<feature type="transmembrane region" description="Helical" evidence="2">
    <location>
        <begin position="7"/>
        <end position="28"/>
    </location>
</feature>
<comment type="caution">
    <text evidence="4">The sequence shown here is derived from an EMBL/GenBank/DDBJ whole genome shotgun (WGS) entry which is preliminary data.</text>
</comment>
<keyword evidence="2" id="KW-0472">Membrane</keyword>
<accession>A0ABV3TQ49</accession>
<name>A0ABV3TQ49_9RHOB</name>
<evidence type="ECO:0000313" key="4">
    <source>
        <dbReference type="EMBL" id="MEX1663728.1"/>
    </source>
</evidence>
<gene>
    <name evidence="4" type="ORF">AB4874_19290</name>
</gene>
<evidence type="ECO:0000256" key="1">
    <source>
        <dbReference type="SAM" id="Coils"/>
    </source>
</evidence>
<protein>
    <submittedName>
        <fullName evidence="4">MlaD family protein</fullName>
    </submittedName>
</protein>
<keyword evidence="5" id="KW-1185">Reference proteome</keyword>
<dbReference type="RefSeq" id="WP_368393226.1">
    <property type="nucleotide sequence ID" value="NZ_JBFRYC010000026.1"/>
</dbReference>
<feature type="domain" description="Mce/MlaD" evidence="3">
    <location>
        <begin position="39"/>
        <end position="113"/>
    </location>
</feature>
<dbReference type="PANTHER" id="PTHR36698">
    <property type="entry name" value="BLL5892 PROTEIN"/>
    <property type="match status" value="1"/>
</dbReference>
<organism evidence="4 5">
    <name type="scientific">Thioclava arctica</name>
    <dbReference type="NCBI Taxonomy" id="3238301"/>
    <lineage>
        <taxon>Bacteria</taxon>
        <taxon>Pseudomonadati</taxon>
        <taxon>Pseudomonadota</taxon>
        <taxon>Alphaproteobacteria</taxon>
        <taxon>Rhodobacterales</taxon>
        <taxon>Paracoccaceae</taxon>
        <taxon>Thioclava</taxon>
    </lineage>
</organism>
<dbReference type="Gene3D" id="1.20.1170.10">
    <property type="match status" value="1"/>
</dbReference>
<reference evidence="4 5" key="1">
    <citation type="journal article" date="2011" name="Int. J. Syst. Evol. Microbiol.">
        <title>Zhongshania antarctica gen. nov., sp. nov. and Zhongshania guokunii sp. nov., gammaproteobacteria respectively isolated from coastal attached (fast) ice and surface seawater of the Antarctic.</title>
        <authorList>
            <person name="Li H.J."/>
            <person name="Zhang X.Y."/>
            <person name="Chen C.X."/>
            <person name="Zhang Y.J."/>
            <person name="Gao Z.M."/>
            <person name="Yu Y."/>
            <person name="Chen X.L."/>
            <person name="Chen B."/>
            <person name="Zhang Y.Z."/>
        </authorList>
    </citation>
    <scope>NUCLEOTIDE SEQUENCE [LARGE SCALE GENOMIC DNA]</scope>
    <source>
        <strain evidence="4 5">15-R06ZXC-3</strain>
    </source>
</reference>
<keyword evidence="2" id="KW-0812">Transmembrane</keyword>
<dbReference type="Proteomes" id="UP001557465">
    <property type="component" value="Unassembled WGS sequence"/>
</dbReference>
<proteinExistence type="predicted"/>
<keyword evidence="1" id="KW-0175">Coiled coil</keyword>
<dbReference type="PANTHER" id="PTHR36698:SF2">
    <property type="entry name" value="MCE_MLAD DOMAIN-CONTAINING PROTEIN"/>
    <property type="match status" value="1"/>
</dbReference>
<evidence type="ECO:0000313" key="5">
    <source>
        <dbReference type="Proteomes" id="UP001557465"/>
    </source>
</evidence>
<keyword evidence="2" id="KW-1133">Transmembrane helix</keyword>
<dbReference type="InterPro" id="IPR003399">
    <property type="entry name" value="Mce/MlaD"/>
</dbReference>
<dbReference type="Pfam" id="PF02470">
    <property type="entry name" value="MlaD"/>
    <property type="match status" value="1"/>
</dbReference>
<sequence>METRANYILIGAFTLLGIIGSLAFAVWLSSVQLNRQYAYYGILFDDVSGLASSGDVVFNGIGVGRVIDVHIYDPDPSKVYVGIEVDATTPVREDTVAQLSSSGVTGVAYISLRNSSANAPPLISPDGTPPIIPSRRSSVQQLVEDAPDLITEATNLLRQFQQIAGPENQEYVQNILANLSQASDGLDRALSDFSDITKTVADTTTQISGFSARLDTLGTAAETTLGNADQTLASATGAFDSAKAAINTTGTAIDSASAAFAEAETLMREQVPEVIGQISQTVDALNKAVADISARSAGTLDGFDETADLLNARLQELEQTLADASTSFGAVTDASNTLNTLVSGDGTQMVSDARAVLASAQSALAKIETVIDEDVPAVVESIRSAVSSASVAVDTAARDLTEFTDGLHPLTSDTRTAVKAATDLIERANITLESINGSLAVADRTLVSAEKAFNSADEVISTDLGPVLSDIRTATDLIGGAAQKISDDLPQITNKLRALIERTDKAVAQIQTTVSDAAPGIRNFTGSGLNELGRLSSEARVLVQSLDKLVRRIDREPARFLLDERVPEYRR</sequence>
<evidence type="ECO:0000259" key="3">
    <source>
        <dbReference type="Pfam" id="PF02470"/>
    </source>
</evidence>